<dbReference type="InterPro" id="IPR006314">
    <property type="entry name" value="Dyp_peroxidase"/>
</dbReference>
<evidence type="ECO:0000313" key="11">
    <source>
        <dbReference type="EMBL" id="QDT03101.1"/>
    </source>
</evidence>
<evidence type="ECO:0000256" key="4">
    <source>
        <dbReference type="ARBA" id="ARBA00022723"/>
    </source>
</evidence>
<evidence type="ECO:0000256" key="5">
    <source>
        <dbReference type="ARBA" id="ARBA00022729"/>
    </source>
</evidence>
<evidence type="ECO:0000256" key="8">
    <source>
        <dbReference type="ARBA" id="ARBA00025737"/>
    </source>
</evidence>
<dbReference type="PROSITE" id="PS51404">
    <property type="entry name" value="DYP_PEROXIDASE"/>
    <property type="match status" value="1"/>
</dbReference>
<keyword evidence="7" id="KW-0408">Iron</keyword>
<evidence type="ECO:0000256" key="1">
    <source>
        <dbReference type="ARBA" id="ARBA00001970"/>
    </source>
</evidence>
<evidence type="ECO:0000313" key="12">
    <source>
        <dbReference type="Proteomes" id="UP000318538"/>
    </source>
</evidence>
<comment type="cofactor">
    <cofactor evidence="1">
        <name>heme b</name>
        <dbReference type="ChEBI" id="CHEBI:60344"/>
    </cofactor>
</comment>
<evidence type="ECO:0000256" key="7">
    <source>
        <dbReference type="ARBA" id="ARBA00023004"/>
    </source>
</evidence>
<feature type="domain" description="DyP dimeric alpha+beta barrel" evidence="10">
    <location>
        <begin position="10"/>
        <end position="180"/>
    </location>
</feature>
<dbReference type="Proteomes" id="UP000318538">
    <property type="component" value="Chromosome"/>
</dbReference>
<name>A0A517N7J6_9BACT</name>
<evidence type="ECO:0000256" key="6">
    <source>
        <dbReference type="ARBA" id="ARBA00023002"/>
    </source>
</evidence>
<accession>A0A517N7J6</accession>
<dbReference type="PANTHER" id="PTHR30521:SF4">
    <property type="entry name" value="DEFERROCHELATASE"/>
    <property type="match status" value="1"/>
</dbReference>
<dbReference type="Pfam" id="PF20628">
    <property type="entry name" value="Dyp_perox_C"/>
    <property type="match status" value="1"/>
</dbReference>
<keyword evidence="5" id="KW-0732">Signal</keyword>
<dbReference type="KEGG" id="rlc:K227x_14810"/>
<dbReference type="GO" id="GO:0004601">
    <property type="term" value="F:peroxidase activity"/>
    <property type="evidence" value="ECO:0007669"/>
    <property type="project" value="UniProtKB-KW"/>
</dbReference>
<dbReference type="OrthoDB" id="236246at2"/>
<feature type="domain" description="Dyp-type peroxidase C-terminal" evidence="9">
    <location>
        <begin position="395"/>
        <end position="445"/>
    </location>
</feature>
<dbReference type="GO" id="GO:0046872">
    <property type="term" value="F:metal ion binding"/>
    <property type="evidence" value="ECO:0007669"/>
    <property type="project" value="UniProtKB-KW"/>
</dbReference>
<keyword evidence="12" id="KW-1185">Reference proteome</keyword>
<dbReference type="InterPro" id="IPR048328">
    <property type="entry name" value="Dyp_perox_C"/>
</dbReference>
<keyword evidence="4" id="KW-0479">Metal-binding</keyword>
<dbReference type="InterPro" id="IPR049509">
    <property type="entry name" value="DyP_N"/>
</dbReference>
<dbReference type="AlphaFoldDB" id="A0A517N7J6"/>
<comment type="similarity">
    <text evidence="8">Belongs to the DyP-type peroxidase family.</text>
</comment>
<keyword evidence="3" id="KW-0349">Heme</keyword>
<proteinExistence type="inferred from homology"/>
<dbReference type="Pfam" id="PF21105">
    <property type="entry name" value="DyP_N"/>
    <property type="match status" value="1"/>
</dbReference>
<gene>
    <name evidence="11" type="ORF">K227x_14810</name>
</gene>
<protein>
    <submittedName>
        <fullName evidence="11">Dyp-type peroxidase family protein</fullName>
    </submittedName>
</protein>
<sequence length="519" mass="57362">MVEPQLATDQIQANISPGFRFPFQHFIAIKTAGVDEARRLIGELLPRITTMDQALGFHESRLERARESYNFGISSFRALESHPVWVNVAFGNELLNDLIGNAADNADRSFRLGLHRRSFTLGDHRDPSNEGHKSNWLVGGPDNAADLFLIVGSSNDATLDGGVESLVETVQHGSHEVIYEERGTRLGNDEEHFGFRDGVSQPAMRGRVSAGTHDFLAKRRVQNSPTGPEWASPGSPLVWPGEFVFGYPRQSSNHFRDPSSIADTDDILKNGSFLVFRRLKQDVPLFRKETARMASDLAAHTEFSHFDKELLRASIVGRWPDGTPVQQSPDGSPAQAVSDDRINYFGFGSDTPPIELADGRTVQGTAADPDGVVCPFHAHIRKVNPRDRSTDLGAETNTMKMRILRRGIPFGPAFDDAPDETDRGLLFLCYQTSIRDQFEQLMIRWVNSTVNPEPGNNEGHDMILGQSGASADRERFCVFKDTSGSEATIATKKDWIITTGGGYFFCPSIDALRLMAGSL</sequence>
<evidence type="ECO:0000256" key="2">
    <source>
        <dbReference type="ARBA" id="ARBA00022559"/>
    </source>
</evidence>
<dbReference type="RefSeq" id="WP_145168857.1">
    <property type="nucleotide sequence ID" value="NZ_CP036525.1"/>
</dbReference>
<dbReference type="NCBIfam" id="TIGR01413">
    <property type="entry name" value="Dyp_perox_fam"/>
    <property type="match status" value="1"/>
</dbReference>
<dbReference type="SUPFAM" id="SSF54909">
    <property type="entry name" value="Dimeric alpha+beta barrel"/>
    <property type="match status" value="1"/>
</dbReference>
<reference evidence="11 12" key="1">
    <citation type="submission" date="2019-02" db="EMBL/GenBank/DDBJ databases">
        <title>Deep-cultivation of Planctomycetes and their phenomic and genomic characterization uncovers novel biology.</title>
        <authorList>
            <person name="Wiegand S."/>
            <person name="Jogler M."/>
            <person name="Boedeker C."/>
            <person name="Pinto D."/>
            <person name="Vollmers J."/>
            <person name="Rivas-Marin E."/>
            <person name="Kohn T."/>
            <person name="Peeters S.H."/>
            <person name="Heuer A."/>
            <person name="Rast P."/>
            <person name="Oberbeckmann S."/>
            <person name="Bunk B."/>
            <person name="Jeske O."/>
            <person name="Meyerdierks A."/>
            <person name="Storesund J.E."/>
            <person name="Kallscheuer N."/>
            <person name="Luecker S."/>
            <person name="Lage O.M."/>
            <person name="Pohl T."/>
            <person name="Merkel B.J."/>
            <person name="Hornburger P."/>
            <person name="Mueller R.-W."/>
            <person name="Bruemmer F."/>
            <person name="Labrenz M."/>
            <person name="Spormann A.M."/>
            <person name="Op den Camp H."/>
            <person name="Overmann J."/>
            <person name="Amann R."/>
            <person name="Jetten M.S.M."/>
            <person name="Mascher T."/>
            <person name="Medema M.H."/>
            <person name="Devos D.P."/>
            <person name="Kaster A.-K."/>
            <person name="Ovreas L."/>
            <person name="Rohde M."/>
            <person name="Galperin M.Y."/>
            <person name="Jogler C."/>
        </authorList>
    </citation>
    <scope>NUCLEOTIDE SEQUENCE [LARGE SCALE GENOMIC DNA]</scope>
    <source>
        <strain evidence="11 12">K22_7</strain>
    </source>
</reference>
<dbReference type="GO" id="GO:0020037">
    <property type="term" value="F:heme binding"/>
    <property type="evidence" value="ECO:0007669"/>
    <property type="project" value="InterPro"/>
</dbReference>
<keyword evidence="6" id="KW-0560">Oxidoreductase</keyword>
<evidence type="ECO:0000259" key="9">
    <source>
        <dbReference type="Pfam" id="PF20628"/>
    </source>
</evidence>
<evidence type="ECO:0000259" key="10">
    <source>
        <dbReference type="Pfam" id="PF21105"/>
    </source>
</evidence>
<keyword evidence="2 11" id="KW-0575">Peroxidase</keyword>
<organism evidence="11 12">
    <name type="scientific">Rubripirellula lacrimiformis</name>
    <dbReference type="NCBI Taxonomy" id="1930273"/>
    <lineage>
        <taxon>Bacteria</taxon>
        <taxon>Pseudomonadati</taxon>
        <taxon>Planctomycetota</taxon>
        <taxon>Planctomycetia</taxon>
        <taxon>Pirellulales</taxon>
        <taxon>Pirellulaceae</taxon>
        <taxon>Rubripirellula</taxon>
    </lineage>
</organism>
<dbReference type="InterPro" id="IPR011008">
    <property type="entry name" value="Dimeric_a/b-barrel"/>
</dbReference>
<evidence type="ECO:0000256" key="3">
    <source>
        <dbReference type="ARBA" id="ARBA00022617"/>
    </source>
</evidence>
<dbReference type="EMBL" id="CP036525">
    <property type="protein sequence ID" value="QDT03101.1"/>
    <property type="molecule type" value="Genomic_DNA"/>
</dbReference>
<dbReference type="GO" id="GO:0005829">
    <property type="term" value="C:cytosol"/>
    <property type="evidence" value="ECO:0007669"/>
    <property type="project" value="TreeGrafter"/>
</dbReference>
<dbReference type="PANTHER" id="PTHR30521">
    <property type="entry name" value="DEFERROCHELATASE/PEROXIDASE"/>
    <property type="match status" value="1"/>
</dbReference>